<protein>
    <submittedName>
        <fullName evidence="2">Uncharacterized protein</fullName>
    </submittedName>
</protein>
<name>A0AAW2XWC0_9LAMI</name>
<evidence type="ECO:0000256" key="1">
    <source>
        <dbReference type="SAM" id="Coils"/>
    </source>
</evidence>
<keyword evidence="1" id="KW-0175">Coiled coil</keyword>
<proteinExistence type="predicted"/>
<organism evidence="2">
    <name type="scientific">Sesamum latifolium</name>
    <dbReference type="NCBI Taxonomy" id="2727402"/>
    <lineage>
        <taxon>Eukaryota</taxon>
        <taxon>Viridiplantae</taxon>
        <taxon>Streptophyta</taxon>
        <taxon>Embryophyta</taxon>
        <taxon>Tracheophyta</taxon>
        <taxon>Spermatophyta</taxon>
        <taxon>Magnoliopsida</taxon>
        <taxon>eudicotyledons</taxon>
        <taxon>Gunneridae</taxon>
        <taxon>Pentapetalae</taxon>
        <taxon>asterids</taxon>
        <taxon>lamiids</taxon>
        <taxon>Lamiales</taxon>
        <taxon>Pedaliaceae</taxon>
        <taxon>Sesamum</taxon>
    </lineage>
</organism>
<dbReference type="EMBL" id="JACGWN010000002">
    <property type="protein sequence ID" value="KAL0458427.1"/>
    <property type="molecule type" value="Genomic_DNA"/>
</dbReference>
<dbReference type="AlphaFoldDB" id="A0AAW2XWC0"/>
<feature type="coiled-coil region" evidence="1">
    <location>
        <begin position="4"/>
        <end position="39"/>
    </location>
</feature>
<comment type="caution">
    <text evidence="2">The sequence shown here is derived from an EMBL/GenBank/DDBJ whole genome shotgun (WGS) entry which is preliminary data.</text>
</comment>
<reference evidence="2" key="2">
    <citation type="journal article" date="2024" name="Plant">
        <title>Genomic evolution and insights into agronomic trait innovations of Sesamum species.</title>
        <authorList>
            <person name="Miao H."/>
            <person name="Wang L."/>
            <person name="Qu L."/>
            <person name="Liu H."/>
            <person name="Sun Y."/>
            <person name="Le M."/>
            <person name="Wang Q."/>
            <person name="Wei S."/>
            <person name="Zheng Y."/>
            <person name="Lin W."/>
            <person name="Duan Y."/>
            <person name="Cao H."/>
            <person name="Xiong S."/>
            <person name="Wang X."/>
            <person name="Wei L."/>
            <person name="Li C."/>
            <person name="Ma Q."/>
            <person name="Ju M."/>
            <person name="Zhao R."/>
            <person name="Li G."/>
            <person name="Mu C."/>
            <person name="Tian Q."/>
            <person name="Mei H."/>
            <person name="Zhang T."/>
            <person name="Gao T."/>
            <person name="Zhang H."/>
        </authorList>
    </citation>
    <scope>NUCLEOTIDE SEQUENCE</scope>
    <source>
        <strain evidence="2">KEN1</strain>
    </source>
</reference>
<sequence length="85" mass="9907">MAKYQKEEEEVKRLQREVHALQEEHAEELQVQADQVRKEFPETEEGKNLLEACWASRLAEHKSDAHQKEVALVAGSFLRFVFEGL</sequence>
<gene>
    <name evidence="2" type="ORF">Slati_0469900</name>
</gene>
<evidence type="ECO:0000313" key="2">
    <source>
        <dbReference type="EMBL" id="KAL0458427.1"/>
    </source>
</evidence>
<reference evidence="2" key="1">
    <citation type="submission" date="2020-06" db="EMBL/GenBank/DDBJ databases">
        <authorList>
            <person name="Li T."/>
            <person name="Hu X."/>
            <person name="Zhang T."/>
            <person name="Song X."/>
            <person name="Zhang H."/>
            <person name="Dai N."/>
            <person name="Sheng W."/>
            <person name="Hou X."/>
            <person name="Wei L."/>
        </authorList>
    </citation>
    <scope>NUCLEOTIDE SEQUENCE</scope>
    <source>
        <strain evidence="2">KEN1</strain>
        <tissue evidence="2">Leaf</tissue>
    </source>
</reference>
<accession>A0AAW2XWC0</accession>